<evidence type="ECO:0000313" key="2">
    <source>
        <dbReference type="Proteomes" id="UP001501521"/>
    </source>
</evidence>
<protein>
    <submittedName>
        <fullName evidence="1">Uncharacterized protein</fullName>
    </submittedName>
</protein>
<gene>
    <name evidence="1" type="ORF">GCM10025789_02430</name>
</gene>
<evidence type="ECO:0000313" key="1">
    <source>
        <dbReference type="EMBL" id="GAA4889527.1"/>
    </source>
</evidence>
<dbReference type="Proteomes" id="UP001501521">
    <property type="component" value="Unassembled WGS sequence"/>
</dbReference>
<organism evidence="1 2">
    <name type="scientific">Tessaracoccus lubricantis</name>
    <dbReference type="NCBI Taxonomy" id="545543"/>
    <lineage>
        <taxon>Bacteria</taxon>
        <taxon>Bacillati</taxon>
        <taxon>Actinomycetota</taxon>
        <taxon>Actinomycetes</taxon>
        <taxon>Propionibacteriales</taxon>
        <taxon>Propionibacteriaceae</taxon>
        <taxon>Tessaracoccus</taxon>
    </lineage>
</organism>
<sequence>MALTGTQVPMPPLELGQTYTFTVAQMYTYVDTGTNAYPGDSQAIGWSLYVFGSTPPPGMTVTATTFSGTPTEAGDFVVVLEWANRYNQKTRYNVLVAVAGNEPEPVEVIDAKADVAALMGQPDNPDLVAVIDKALTTINAMVSAYTRGNGFTGGVPNRELRAVIRTATARLTANPEQVASTVGGVTVGAGFNGWSLAELAVLNRYRKRAL</sequence>
<name>A0ABP9EYQ3_9ACTN</name>
<dbReference type="InterPro" id="IPR013783">
    <property type="entry name" value="Ig-like_fold"/>
</dbReference>
<proteinExistence type="predicted"/>
<dbReference type="RefSeq" id="WP_345577767.1">
    <property type="nucleotide sequence ID" value="NZ_BAABLV010000005.1"/>
</dbReference>
<dbReference type="EMBL" id="BAABLV010000005">
    <property type="protein sequence ID" value="GAA4889527.1"/>
    <property type="molecule type" value="Genomic_DNA"/>
</dbReference>
<comment type="caution">
    <text evidence="1">The sequence shown here is derived from an EMBL/GenBank/DDBJ whole genome shotgun (WGS) entry which is preliminary data.</text>
</comment>
<dbReference type="Gene3D" id="2.60.40.10">
    <property type="entry name" value="Immunoglobulins"/>
    <property type="match status" value="1"/>
</dbReference>
<keyword evidence="2" id="KW-1185">Reference proteome</keyword>
<reference evidence="2" key="1">
    <citation type="journal article" date="2019" name="Int. J. Syst. Evol. Microbiol.">
        <title>The Global Catalogue of Microorganisms (GCM) 10K type strain sequencing project: providing services to taxonomists for standard genome sequencing and annotation.</title>
        <authorList>
            <consortium name="The Broad Institute Genomics Platform"/>
            <consortium name="The Broad Institute Genome Sequencing Center for Infectious Disease"/>
            <person name="Wu L."/>
            <person name="Ma J."/>
        </authorList>
    </citation>
    <scope>NUCLEOTIDE SEQUENCE [LARGE SCALE GENOMIC DNA]</scope>
    <source>
        <strain evidence="2">JCM 19125</strain>
    </source>
</reference>
<accession>A0ABP9EYQ3</accession>